<dbReference type="EMBL" id="BJNQ01000021">
    <property type="protein sequence ID" value="GEC76558.1"/>
    <property type="molecule type" value="Genomic_DNA"/>
</dbReference>
<name>A0A4Y4B7P4_MICMQ</name>
<dbReference type="AlphaFoldDB" id="A0A4Y4B7P4"/>
<proteinExistence type="predicted"/>
<reference evidence="1 2" key="1">
    <citation type="submission" date="2019-06" db="EMBL/GenBank/DDBJ databases">
        <title>Whole genome shotgun sequence of Microbacterium liquefaciens NBRC 15037.</title>
        <authorList>
            <person name="Hosoyama A."/>
            <person name="Uohara A."/>
            <person name="Ohji S."/>
            <person name="Ichikawa N."/>
        </authorList>
    </citation>
    <scope>NUCLEOTIDE SEQUENCE [LARGE SCALE GENOMIC DNA]</scope>
    <source>
        <strain evidence="1 2">NBRC 15037</strain>
    </source>
</reference>
<dbReference type="GO" id="GO:0006352">
    <property type="term" value="P:DNA-templated transcription initiation"/>
    <property type="evidence" value="ECO:0007669"/>
    <property type="project" value="InterPro"/>
</dbReference>
<gene>
    <name evidence="1" type="ORF">MLI01_27030</name>
</gene>
<dbReference type="GO" id="GO:0003700">
    <property type="term" value="F:DNA-binding transcription factor activity"/>
    <property type="evidence" value="ECO:0007669"/>
    <property type="project" value="InterPro"/>
</dbReference>
<dbReference type="Gene3D" id="1.10.1740.10">
    <property type="match status" value="1"/>
</dbReference>
<organism evidence="1 2">
    <name type="scientific">Microbacterium maritypicum</name>
    <name type="common">Microbacterium liquefaciens</name>
    <dbReference type="NCBI Taxonomy" id="33918"/>
    <lineage>
        <taxon>Bacteria</taxon>
        <taxon>Bacillati</taxon>
        <taxon>Actinomycetota</taxon>
        <taxon>Actinomycetes</taxon>
        <taxon>Micrococcales</taxon>
        <taxon>Microbacteriaceae</taxon>
        <taxon>Microbacterium</taxon>
    </lineage>
</organism>
<sequence length="66" mass="7209">MRDVSHGDSQAVLSALIETEPDRLRRRSISLGVPVSDAEDAAQTALLRAWRSASHLETPQPGRRCA</sequence>
<dbReference type="SUPFAM" id="SSF88946">
    <property type="entry name" value="Sigma2 domain of RNA polymerase sigma factors"/>
    <property type="match status" value="1"/>
</dbReference>
<dbReference type="InterPro" id="IPR013325">
    <property type="entry name" value="RNA_pol_sigma_r2"/>
</dbReference>
<evidence type="ECO:0008006" key="3">
    <source>
        <dbReference type="Google" id="ProtNLM"/>
    </source>
</evidence>
<dbReference type="Proteomes" id="UP000317410">
    <property type="component" value="Unassembled WGS sequence"/>
</dbReference>
<protein>
    <recommendedName>
        <fullName evidence="3">RNA polymerase sigma-70 region 2 domain-containing protein</fullName>
    </recommendedName>
</protein>
<dbReference type="RefSeq" id="WP_218026628.1">
    <property type="nucleotide sequence ID" value="NZ_BJNQ01000021.1"/>
</dbReference>
<accession>A0A4Y4B7P4</accession>
<evidence type="ECO:0000313" key="1">
    <source>
        <dbReference type="EMBL" id="GEC76558.1"/>
    </source>
</evidence>
<evidence type="ECO:0000313" key="2">
    <source>
        <dbReference type="Proteomes" id="UP000317410"/>
    </source>
</evidence>
<comment type="caution">
    <text evidence="1">The sequence shown here is derived from an EMBL/GenBank/DDBJ whole genome shotgun (WGS) entry which is preliminary data.</text>
</comment>